<feature type="compositionally biased region" description="Polar residues" evidence="2">
    <location>
        <begin position="34"/>
        <end position="46"/>
    </location>
</feature>
<evidence type="ECO:0000313" key="4">
    <source>
        <dbReference type="Proteomes" id="UP000678393"/>
    </source>
</evidence>
<protein>
    <submittedName>
        <fullName evidence="3">Uncharacterized protein</fullName>
    </submittedName>
</protein>
<reference evidence="3" key="1">
    <citation type="submission" date="2021-04" db="EMBL/GenBank/DDBJ databases">
        <authorList>
            <consortium name="Molecular Ecology Group"/>
        </authorList>
    </citation>
    <scope>NUCLEOTIDE SEQUENCE</scope>
</reference>
<dbReference type="EMBL" id="CAJHNH020000104">
    <property type="protein sequence ID" value="CAG5115324.1"/>
    <property type="molecule type" value="Genomic_DNA"/>
</dbReference>
<keyword evidence="4" id="KW-1185">Reference proteome</keyword>
<comment type="caution">
    <text evidence="3">The sequence shown here is derived from an EMBL/GenBank/DDBJ whole genome shotgun (WGS) entry which is preliminary data.</text>
</comment>
<dbReference type="AlphaFoldDB" id="A0A8S3YFQ4"/>
<evidence type="ECO:0000256" key="2">
    <source>
        <dbReference type="SAM" id="MobiDB-lite"/>
    </source>
</evidence>
<keyword evidence="1" id="KW-0175">Coiled coil</keyword>
<feature type="coiled-coil region" evidence="1">
    <location>
        <begin position="158"/>
        <end position="185"/>
    </location>
</feature>
<feature type="compositionally biased region" description="Basic and acidic residues" evidence="2">
    <location>
        <begin position="81"/>
        <end position="101"/>
    </location>
</feature>
<organism evidence="3 4">
    <name type="scientific">Candidula unifasciata</name>
    <dbReference type="NCBI Taxonomy" id="100452"/>
    <lineage>
        <taxon>Eukaryota</taxon>
        <taxon>Metazoa</taxon>
        <taxon>Spiralia</taxon>
        <taxon>Lophotrochozoa</taxon>
        <taxon>Mollusca</taxon>
        <taxon>Gastropoda</taxon>
        <taxon>Heterobranchia</taxon>
        <taxon>Euthyneura</taxon>
        <taxon>Panpulmonata</taxon>
        <taxon>Eupulmonata</taxon>
        <taxon>Stylommatophora</taxon>
        <taxon>Helicina</taxon>
        <taxon>Helicoidea</taxon>
        <taxon>Geomitridae</taxon>
        <taxon>Candidula</taxon>
    </lineage>
</organism>
<name>A0A8S3YFQ4_9EUPU</name>
<sequence length="216" mass="24029">MSVAEALGGDARAPGVGSRGTRFVHGLRIGDVGSFQQEASRRSAGNSEDGRHEGANDLTHTALSKATGTRYNNARQSSRADLLDPRLPHEVRQESTYHHVQESGSGDEGISERDTRLAAGTNNPFSTYTESYLGSRQQQEFSHYIVSPRSQRMTPQEMEEYGTKLDDVSEEKKLAKQQRDAERVKHQVPFELRSGRGDVRLPYFPAQHRGNSDTNE</sequence>
<feature type="non-terminal residue" evidence="3">
    <location>
        <position position="216"/>
    </location>
</feature>
<evidence type="ECO:0000313" key="3">
    <source>
        <dbReference type="EMBL" id="CAG5115324.1"/>
    </source>
</evidence>
<proteinExistence type="predicted"/>
<feature type="region of interest" description="Disordered" evidence="2">
    <location>
        <begin position="1"/>
        <end position="129"/>
    </location>
</feature>
<dbReference type="OrthoDB" id="8185397at2759"/>
<dbReference type="Proteomes" id="UP000678393">
    <property type="component" value="Unassembled WGS sequence"/>
</dbReference>
<evidence type="ECO:0000256" key="1">
    <source>
        <dbReference type="SAM" id="Coils"/>
    </source>
</evidence>
<accession>A0A8S3YFQ4</accession>
<gene>
    <name evidence="3" type="ORF">CUNI_LOCUS882</name>
</gene>
<feature type="compositionally biased region" description="Polar residues" evidence="2">
    <location>
        <begin position="120"/>
        <end position="129"/>
    </location>
</feature>
<feature type="compositionally biased region" description="Polar residues" evidence="2">
    <location>
        <begin position="58"/>
        <end position="79"/>
    </location>
</feature>